<protein>
    <submittedName>
        <fullName evidence="2">Uncharacterized protein</fullName>
    </submittedName>
</protein>
<comment type="caution">
    <text evidence="2">The sequence shown here is derived from an EMBL/GenBank/DDBJ whole genome shotgun (WGS) entry which is preliminary data.</text>
</comment>
<name>A0A816UGF1_9BILA</name>
<dbReference type="Proteomes" id="UP000663856">
    <property type="component" value="Unassembled WGS sequence"/>
</dbReference>
<accession>A0A816UGF1</accession>
<feature type="region of interest" description="Disordered" evidence="1">
    <location>
        <begin position="283"/>
        <end position="305"/>
    </location>
</feature>
<sequence>MQFLSAQPTYSLHNNQERIKLFQNNRLEDNIDSSSSSETLQSVLERTFFTKEISNAINKSFINNSENIVSSIDKNQFNQYCSSLAKRLESYSLSNHSTMAITALASFSEEQTNSLDYDNTYLYAEEISRLDDFSSFTTVTSNLTKTLNTIEQDTSVCSDTTIFHSDADDISESISFNIQQYQNNNENPPVLKVNTNIVNEAIMPIYINLTPNDFNFTGLAYATKCTIIKPQEKDDEQTLSAYDNVAYYSEQNNKIRSHVDVTSLISSMTSSMQDNHCPMTFTGEQLNKQETKRTNGQDGEEEEDDYDDDDYFIVDQQKAIDQLTMMNNESETEVEEEYDHDDEHFESTRLFDTGQHDGMLSDESQYSDDLRYSLDAIRNSSVNDDDLNNTSSTLRQEAISITKVRCKQRENWIRSSATYDQVDGTITSPAFINANVNFTTRAQTGTTMLLHKNSVDCNKNENKNGESVSYEFLQLNNDHHLTKADKSIVPPLLKTTNTYDKDAPSTSQKTNSFYLIHHQSSLVPIQDLLNKKLNKNIEIIQMDEQECILEIVDGVLKLVPRDKSTSSTANSYGEKSEEQRKTSSDYEKNSPKKEERSSSITSSISTPSLSENEQDDEHDDDEQQQEKEHDHKHEHESEHEQEHDEITSSSRLSWNKEESQGPFILLRDVRLKSPPLPSQSEQSGDLLDLFSTPLVALSNSNTNNNNDKNTKNLLDDSLSSVSSYENHNNNSNSSSDSIEGKKIRSTSPIQHQSIHSSSASSTSSKDEIPPVSSPTKNSVLTEIVQTIEKLPTNDEAEVDNQLPKTEVDNQLPKTEVDNQLPKTEVDNQLPKTEVDYQLPKTEPPPAAKPINKARINEFASLLSSAVHLTQPPATKKQEPSKTIATVNQPLPSPSRSEDQSFSSIPSANSDREERESFHTVKSNNNSEQEQIKKHIDARYNEKIDDRASIQINTSNIKALFEQKISDTNKTLTQSSEHLLHVTEARQQQQQQQHKKVPISYGSLKRNIPISPQQTTSTANRRPSYQDSSSMNKYSEHVVGTKDVVIEDKQPEHVHQTQPYGSKMRRSNTDQITRSGADSLASSPVIIPNGYYSETLIAREIRETKEKEEELKRQRKKCGLAEDLSSLSTVPKNDLNKPDSSTVAKQSVKNSSFLSNLDFFTSKAHNSPNELTSPRRSTVALHNVVYDSHGTSPNDERKPMSNVVSQELNRFNNNGVPIIRTSSTNNLIHRSASNQNMVSAQTTNNIIQREIEAIRAKEAELRESGRIQHTSDDHSDPRKYQELVSVLPKSQSTNMLSTQKVRRDSGRMNGPLTSVSNGSLKTKPIATSSSVSSIRGKFPSPNPTAPIISASNKSTDYSKLSSSDRLELEKRECQEREQELRKQRHSVSGASSSVNPTVNSGSGNVLQDERGEDKEHYFDKIERLKKNENEKAQAPLVRPGKKLDMSQRWEQMMANKNFQNTTGDNDD</sequence>
<feature type="region of interest" description="Disordered" evidence="1">
    <location>
        <begin position="563"/>
        <end position="655"/>
    </location>
</feature>
<evidence type="ECO:0000313" key="3">
    <source>
        <dbReference type="Proteomes" id="UP000663856"/>
    </source>
</evidence>
<organism evidence="2 3">
    <name type="scientific">Rotaria magnacalcarata</name>
    <dbReference type="NCBI Taxonomy" id="392030"/>
    <lineage>
        <taxon>Eukaryota</taxon>
        <taxon>Metazoa</taxon>
        <taxon>Spiralia</taxon>
        <taxon>Gnathifera</taxon>
        <taxon>Rotifera</taxon>
        <taxon>Eurotatoria</taxon>
        <taxon>Bdelloidea</taxon>
        <taxon>Philodinida</taxon>
        <taxon>Philodinidae</taxon>
        <taxon>Rotaria</taxon>
    </lineage>
</organism>
<feature type="compositionally biased region" description="Basic and acidic residues" evidence="1">
    <location>
        <begin position="909"/>
        <end position="918"/>
    </location>
</feature>
<feature type="compositionally biased region" description="Acidic residues" evidence="1">
    <location>
        <begin position="612"/>
        <end position="623"/>
    </location>
</feature>
<feature type="compositionally biased region" description="Polar residues" evidence="1">
    <location>
        <begin position="899"/>
        <end position="908"/>
    </location>
</feature>
<feature type="compositionally biased region" description="Basic and acidic residues" evidence="1">
    <location>
        <begin position="1361"/>
        <end position="1380"/>
    </location>
</feature>
<feature type="region of interest" description="Disordered" evidence="1">
    <location>
        <begin position="1286"/>
        <end position="1415"/>
    </location>
</feature>
<feature type="compositionally biased region" description="Polar residues" evidence="1">
    <location>
        <begin position="1385"/>
        <end position="1404"/>
    </location>
</feature>
<feature type="compositionally biased region" description="Basic and acidic residues" evidence="1">
    <location>
        <begin position="1406"/>
        <end position="1415"/>
    </location>
</feature>
<gene>
    <name evidence="2" type="ORF">WKI299_LOCUS22730</name>
</gene>
<feature type="compositionally biased region" description="Polar residues" evidence="1">
    <location>
        <begin position="880"/>
        <end position="889"/>
    </location>
</feature>
<feature type="region of interest" description="Disordered" evidence="1">
    <location>
        <begin position="983"/>
        <end position="1033"/>
    </location>
</feature>
<feature type="compositionally biased region" description="Polar residues" evidence="1">
    <location>
        <begin position="1348"/>
        <end position="1360"/>
    </location>
</feature>
<proteinExistence type="predicted"/>
<feature type="region of interest" description="Disordered" evidence="1">
    <location>
        <begin position="719"/>
        <end position="824"/>
    </location>
</feature>
<feature type="compositionally biased region" description="Low complexity" evidence="1">
    <location>
        <begin position="719"/>
        <end position="737"/>
    </location>
</feature>
<dbReference type="EMBL" id="CAJNRF010009748">
    <property type="protein sequence ID" value="CAF2113356.1"/>
    <property type="molecule type" value="Genomic_DNA"/>
</dbReference>
<feature type="compositionally biased region" description="Polar residues" evidence="1">
    <location>
        <begin position="773"/>
        <end position="784"/>
    </location>
</feature>
<feature type="compositionally biased region" description="Basic and acidic residues" evidence="1">
    <location>
        <begin position="624"/>
        <end position="646"/>
    </location>
</feature>
<feature type="compositionally biased region" description="Polar residues" evidence="1">
    <location>
        <begin position="1009"/>
        <end position="1032"/>
    </location>
</feature>
<evidence type="ECO:0000313" key="2">
    <source>
        <dbReference type="EMBL" id="CAF2113356.1"/>
    </source>
</evidence>
<feature type="region of interest" description="Disordered" evidence="1">
    <location>
        <begin position="870"/>
        <end position="931"/>
    </location>
</feature>
<feature type="compositionally biased region" description="Polar residues" evidence="1">
    <location>
        <begin position="1310"/>
        <end position="1332"/>
    </location>
</feature>
<reference evidence="2" key="1">
    <citation type="submission" date="2021-02" db="EMBL/GenBank/DDBJ databases">
        <authorList>
            <person name="Nowell W R."/>
        </authorList>
    </citation>
    <scope>NUCLEOTIDE SEQUENCE</scope>
</reference>
<feature type="compositionally biased region" description="Low complexity" evidence="1">
    <location>
        <begin position="598"/>
        <end position="610"/>
    </location>
</feature>
<feature type="compositionally biased region" description="Low complexity" evidence="1">
    <location>
        <begin position="745"/>
        <end position="763"/>
    </location>
</feature>
<feature type="compositionally biased region" description="Polar residues" evidence="1">
    <location>
        <begin position="919"/>
        <end position="928"/>
    </location>
</feature>
<evidence type="ECO:0000256" key="1">
    <source>
        <dbReference type="SAM" id="MobiDB-lite"/>
    </source>
</evidence>
<feature type="compositionally biased region" description="Polar residues" evidence="1">
    <location>
        <begin position="1287"/>
        <end position="1298"/>
    </location>
</feature>
<feature type="compositionally biased region" description="Basic and acidic residues" evidence="1">
    <location>
        <begin position="574"/>
        <end position="597"/>
    </location>
</feature>